<dbReference type="PATRIC" id="fig|1121022.4.peg.2502"/>
<dbReference type="Pfam" id="PF00171">
    <property type="entry name" value="Aldedh"/>
    <property type="match status" value="1"/>
</dbReference>
<proteinExistence type="inferred from homology"/>
<comment type="similarity">
    <text evidence="1 4">Belongs to the aldehyde dehydrogenase family.</text>
</comment>
<dbReference type="FunFam" id="3.40.309.10:FF:000009">
    <property type="entry name" value="Aldehyde dehydrogenase A"/>
    <property type="match status" value="1"/>
</dbReference>
<comment type="caution">
    <text evidence="6">The sequence shown here is derived from an EMBL/GenBank/DDBJ whole genome shotgun (WGS) entry which is preliminary data.</text>
</comment>
<dbReference type="InterPro" id="IPR015590">
    <property type="entry name" value="Aldehyde_DH_dom"/>
</dbReference>
<evidence type="ECO:0000259" key="5">
    <source>
        <dbReference type="Pfam" id="PF00171"/>
    </source>
</evidence>
<dbReference type="InterPro" id="IPR016163">
    <property type="entry name" value="Ald_DH_C"/>
</dbReference>
<dbReference type="EMBL" id="AWGB01000023">
    <property type="protein sequence ID" value="ESQ90504.1"/>
    <property type="molecule type" value="Genomic_DNA"/>
</dbReference>
<organism evidence="6 7">
    <name type="scientific">Asticcacaulis benevestitus DSM 16100 = ATCC BAA-896</name>
    <dbReference type="NCBI Taxonomy" id="1121022"/>
    <lineage>
        <taxon>Bacteria</taxon>
        <taxon>Pseudomonadati</taxon>
        <taxon>Pseudomonadota</taxon>
        <taxon>Alphaproteobacteria</taxon>
        <taxon>Caulobacterales</taxon>
        <taxon>Caulobacteraceae</taxon>
        <taxon>Asticcacaulis</taxon>
    </lineage>
</organism>
<dbReference type="InterPro" id="IPR029510">
    <property type="entry name" value="Ald_DH_CS_GLU"/>
</dbReference>
<dbReference type="eggNOG" id="COG1012">
    <property type="taxonomic scope" value="Bacteria"/>
</dbReference>
<keyword evidence="2 4" id="KW-0560">Oxidoreductase</keyword>
<feature type="active site" evidence="3">
    <location>
        <position position="236"/>
    </location>
</feature>
<dbReference type="FunFam" id="3.40.605.10:FF:000007">
    <property type="entry name" value="NAD/NADP-dependent betaine aldehyde dehydrogenase"/>
    <property type="match status" value="1"/>
</dbReference>
<dbReference type="GO" id="GO:0016620">
    <property type="term" value="F:oxidoreductase activity, acting on the aldehyde or oxo group of donors, NAD or NADP as acceptor"/>
    <property type="evidence" value="ECO:0007669"/>
    <property type="project" value="InterPro"/>
</dbReference>
<keyword evidence="7" id="KW-1185">Reference proteome</keyword>
<evidence type="ECO:0000313" key="6">
    <source>
        <dbReference type="EMBL" id="ESQ90504.1"/>
    </source>
</evidence>
<evidence type="ECO:0000256" key="3">
    <source>
        <dbReference type="PROSITE-ProRule" id="PRU10007"/>
    </source>
</evidence>
<dbReference type="STRING" id="1121022.GCA_000376105_03113"/>
<protein>
    <recommendedName>
        <fullName evidence="5">Aldehyde dehydrogenase domain-containing protein</fullName>
    </recommendedName>
</protein>
<dbReference type="PROSITE" id="PS00070">
    <property type="entry name" value="ALDEHYDE_DEHYDR_CYS"/>
    <property type="match status" value="1"/>
</dbReference>
<name>V4PT11_9CAUL</name>
<dbReference type="InterPro" id="IPR016160">
    <property type="entry name" value="Ald_DH_CS_CYS"/>
</dbReference>
<reference evidence="6 7" key="1">
    <citation type="journal article" date="2014" name="Nature">
        <title>Sequential evolution of bacterial morphology by co-option of a developmental regulator.</title>
        <authorList>
            <person name="Jiang C."/>
            <person name="Brown P.J."/>
            <person name="Ducret A."/>
            <person name="Brun Y.V."/>
        </authorList>
    </citation>
    <scope>NUCLEOTIDE SEQUENCE [LARGE SCALE GENOMIC DNA]</scope>
    <source>
        <strain evidence="6 7">DSM 16100</strain>
    </source>
</reference>
<accession>V4PT11</accession>
<dbReference type="InterPro" id="IPR044086">
    <property type="entry name" value="LUC3-like"/>
</dbReference>
<dbReference type="InterPro" id="IPR016161">
    <property type="entry name" value="Ald_DH/histidinol_DH"/>
</dbReference>
<dbReference type="Proteomes" id="UP000017837">
    <property type="component" value="Unassembled WGS sequence"/>
</dbReference>
<dbReference type="InterPro" id="IPR016162">
    <property type="entry name" value="Ald_DH_N"/>
</dbReference>
<sequence length="463" mass="48670">MTIDGLCVEATDTYDVINPATTDVFAQAPQATEDQLDAAVAAAQRAFLTWRETDVAVRREVMVACAVRMRAHADELIDWLVREQGKPFVVAQGEVMGSARWMEFTAGLPLPGEVVEVDGVKVGEVRRKPYGVVGAIVPWNYPLISAVWKIAPALLTGNTVVLKPSPFTPLATLRLGELLLDLLPPGVLNIISATDDLAPAMTAHSGIRKLTFTGSTATGKKVFAAAAEHIKGVTLELGGNDPAIVLADVDVADTAQKIFAAAFANSGQVCSAIKRVYVHADIHDALVVELASLAGKAVIGSGLDETVTVGPLSTQAQFDKVLDLMNDAAEQGGVFAAGAPEAVDRPGYFIAPAIITGLPDTARLVTEEQFGPALPILSFTHIDEVVSRANDTPYGLSASVWSIDIEAAVSVASRIDAGTVWVNQHMKPRPQLPTAGVKASGVGAENGAWGLESFLQIQTIAVA</sequence>
<dbReference type="PROSITE" id="PS00687">
    <property type="entry name" value="ALDEHYDE_DEHYDR_GLU"/>
    <property type="match status" value="1"/>
</dbReference>
<evidence type="ECO:0000313" key="7">
    <source>
        <dbReference type="Proteomes" id="UP000017837"/>
    </source>
</evidence>
<dbReference type="PANTHER" id="PTHR11699">
    <property type="entry name" value="ALDEHYDE DEHYDROGENASE-RELATED"/>
    <property type="match status" value="1"/>
</dbReference>
<dbReference type="Gene3D" id="3.40.309.10">
    <property type="entry name" value="Aldehyde Dehydrogenase, Chain A, domain 2"/>
    <property type="match status" value="1"/>
</dbReference>
<feature type="domain" description="Aldehyde dehydrogenase" evidence="5">
    <location>
        <begin position="11"/>
        <end position="460"/>
    </location>
</feature>
<gene>
    <name evidence="6" type="ORF">ABENE_12340</name>
</gene>
<dbReference type="AlphaFoldDB" id="V4PT11"/>
<evidence type="ECO:0000256" key="2">
    <source>
        <dbReference type="ARBA" id="ARBA00023002"/>
    </source>
</evidence>
<evidence type="ECO:0000256" key="1">
    <source>
        <dbReference type="ARBA" id="ARBA00009986"/>
    </source>
</evidence>
<dbReference type="SUPFAM" id="SSF53720">
    <property type="entry name" value="ALDH-like"/>
    <property type="match status" value="1"/>
</dbReference>
<dbReference type="CDD" id="cd07106">
    <property type="entry name" value="ALDH_AldA-AAD23400"/>
    <property type="match status" value="1"/>
</dbReference>
<evidence type="ECO:0000256" key="4">
    <source>
        <dbReference type="RuleBase" id="RU003345"/>
    </source>
</evidence>
<dbReference type="Gene3D" id="3.40.605.10">
    <property type="entry name" value="Aldehyde Dehydrogenase, Chain A, domain 1"/>
    <property type="match status" value="1"/>
</dbReference>